<dbReference type="InterPro" id="IPR012340">
    <property type="entry name" value="NA-bd_OB-fold"/>
</dbReference>
<dbReference type="EMBL" id="LBWF01000003">
    <property type="protein sequence ID" value="KKR02361.1"/>
    <property type="molecule type" value="Genomic_DNA"/>
</dbReference>
<evidence type="ECO:0000313" key="7">
    <source>
        <dbReference type="EMBL" id="KKR02361.1"/>
    </source>
</evidence>
<keyword evidence="3 6" id="KW-0694">RNA-binding</keyword>
<dbReference type="AlphaFoldDB" id="A0A0G0MPK4"/>
<dbReference type="CDD" id="cd00364">
    <property type="entry name" value="Ribosomal_uS17"/>
    <property type="match status" value="1"/>
</dbReference>
<organism evidence="7 8">
    <name type="scientific">Yanofskybacteria sp. (strain GW2011_GWA1_39_13)</name>
    <dbReference type="NCBI Taxonomy" id="1619019"/>
    <lineage>
        <taxon>Bacteria</taxon>
        <taxon>Candidatus Yanofskyibacteriota</taxon>
    </lineage>
</organism>
<dbReference type="Pfam" id="PF00366">
    <property type="entry name" value="Ribosomal_S17"/>
    <property type="match status" value="1"/>
</dbReference>
<accession>A0A0G0MPK4</accession>
<dbReference type="HAMAP" id="MF_01345_B">
    <property type="entry name" value="Ribosomal_uS17_B"/>
    <property type="match status" value="1"/>
</dbReference>
<name>A0A0G0MPK4_YANXG</name>
<dbReference type="InterPro" id="IPR000266">
    <property type="entry name" value="Ribosomal_uS17"/>
</dbReference>
<evidence type="ECO:0000256" key="1">
    <source>
        <dbReference type="ARBA" id="ARBA00010254"/>
    </source>
</evidence>
<dbReference type="GO" id="GO:0022627">
    <property type="term" value="C:cytosolic small ribosomal subunit"/>
    <property type="evidence" value="ECO:0007669"/>
    <property type="project" value="UniProtKB-UniRule"/>
</dbReference>
<evidence type="ECO:0000256" key="4">
    <source>
        <dbReference type="ARBA" id="ARBA00022980"/>
    </source>
</evidence>
<comment type="function">
    <text evidence="6">One of the primary rRNA binding proteins, it binds specifically to the 5'-end of 16S ribosomal RNA.</text>
</comment>
<evidence type="ECO:0000256" key="2">
    <source>
        <dbReference type="ARBA" id="ARBA00022730"/>
    </source>
</evidence>
<dbReference type="PATRIC" id="fig|1619019.3.peg.257"/>
<dbReference type="SUPFAM" id="SSF50249">
    <property type="entry name" value="Nucleic acid-binding proteins"/>
    <property type="match status" value="1"/>
</dbReference>
<keyword evidence="5 6" id="KW-0687">Ribonucleoprotein</keyword>
<dbReference type="NCBIfam" id="TIGR03635">
    <property type="entry name" value="uS17_bact"/>
    <property type="match status" value="1"/>
</dbReference>
<dbReference type="GO" id="GO:0006412">
    <property type="term" value="P:translation"/>
    <property type="evidence" value="ECO:0007669"/>
    <property type="project" value="UniProtKB-UniRule"/>
</dbReference>
<dbReference type="GO" id="GO:0019843">
    <property type="term" value="F:rRNA binding"/>
    <property type="evidence" value="ECO:0007669"/>
    <property type="project" value="UniProtKB-UniRule"/>
</dbReference>
<evidence type="ECO:0000256" key="3">
    <source>
        <dbReference type="ARBA" id="ARBA00022884"/>
    </source>
</evidence>
<keyword evidence="4 6" id="KW-0689">Ribosomal protein</keyword>
<protein>
    <recommendedName>
        <fullName evidence="6">Small ribosomal subunit protein uS17</fullName>
    </recommendedName>
</protein>
<dbReference type="PANTHER" id="PTHR10744">
    <property type="entry name" value="40S RIBOSOMAL PROTEIN S11 FAMILY MEMBER"/>
    <property type="match status" value="1"/>
</dbReference>
<evidence type="ECO:0000313" key="8">
    <source>
        <dbReference type="Proteomes" id="UP000034845"/>
    </source>
</evidence>
<gene>
    <name evidence="6" type="primary">rpsQ</name>
    <name evidence="7" type="ORF">UT29_C0003G0017</name>
</gene>
<dbReference type="PANTHER" id="PTHR10744:SF1">
    <property type="entry name" value="SMALL RIBOSOMAL SUBUNIT PROTEIN US17M"/>
    <property type="match status" value="1"/>
</dbReference>
<dbReference type="Proteomes" id="UP000034845">
    <property type="component" value="Unassembled WGS sequence"/>
</dbReference>
<reference evidence="7 8" key="1">
    <citation type="journal article" date="2015" name="Nature">
        <title>rRNA introns, odd ribosomes, and small enigmatic genomes across a large radiation of phyla.</title>
        <authorList>
            <person name="Brown C.T."/>
            <person name="Hug L.A."/>
            <person name="Thomas B.C."/>
            <person name="Sharon I."/>
            <person name="Castelle C.J."/>
            <person name="Singh A."/>
            <person name="Wilkins M.J."/>
            <person name="Williams K.H."/>
            <person name="Banfield J.F."/>
        </authorList>
    </citation>
    <scope>NUCLEOTIDE SEQUENCE [LARGE SCALE GENOMIC DNA]</scope>
    <source>
        <strain evidence="8">GW2011_GWA1_39_13</strain>
    </source>
</reference>
<comment type="subunit">
    <text evidence="6">Part of the 30S ribosomal subunit.</text>
</comment>
<evidence type="ECO:0000256" key="5">
    <source>
        <dbReference type="ARBA" id="ARBA00023274"/>
    </source>
</evidence>
<dbReference type="NCBIfam" id="NF004123">
    <property type="entry name" value="PRK05610.1"/>
    <property type="match status" value="1"/>
</dbReference>
<dbReference type="InterPro" id="IPR019984">
    <property type="entry name" value="Ribosomal_uS17_bact/chlr"/>
</dbReference>
<proteinExistence type="inferred from homology"/>
<keyword evidence="2 6" id="KW-0699">rRNA-binding</keyword>
<comment type="caution">
    <text evidence="7">The sequence shown here is derived from an EMBL/GenBank/DDBJ whole genome shotgun (WGS) entry which is preliminary data.</text>
</comment>
<dbReference type="Gene3D" id="2.40.50.140">
    <property type="entry name" value="Nucleic acid-binding proteins"/>
    <property type="match status" value="1"/>
</dbReference>
<comment type="similarity">
    <text evidence="1 6">Belongs to the universal ribosomal protein uS17 family.</text>
</comment>
<dbReference type="PRINTS" id="PR00973">
    <property type="entry name" value="RIBOSOMALS17"/>
</dbReference>
<sequence>MEIQNKKTRILKGVVTSDKMMKTVVVKVSSMKKHPKYKKYFKVSKKYKAHDEENQYHTGDQVLIKETRPMSKEKRWIVAGKVESTNKEKSN</sequence>
<dbReference type="GO" id="GO:0003735">
    <property type="term" value="F:structural constituent of ribosome"/>
    <property type="evidence" value="ECO:0007669"/>
    <property type="project" value="UniProtKB-UniRule"/>
</dbReference>
<evidence type="ECO:0000256" key="6">
    <source>
        <dbReference type="HAMAP-Rule" id="MF_01345"/>
    </source>
</evidence>